<dbReference type="EMBL" id="JANDZV010000002">
    <property type="protein sequence ID" value="MCZ7407370.1"/>
    <property type="molecule type" value="Genomic_DNA"/>
</dbReference>
<reference evidence="1" key="1">
    <citation type="submission" date="2022-07" db="EMBL/GenBank/DDBJ databases">
        <title>Parvimonas micra travels from the subgingival sulcus of the human oral cavity to the colorectal adenocarcinoma.</title>
        <authorList>
            <person name="Conde-Perez K."/>
            <person name="Buetas E."/>
            <person name="Aja-Macaya P."/>
            <person name="Martin-De Arribas E."/>
            <person name="Iglesias-Corras I."/>
            <person name="Trigo-Tasende N."/>
            <person name="Nasser-Ali M."/>
            <person name="Estevez L.S."/>
            <person name="Rumbo-Feal S."/>
            <person name="Otero-Alen B."/>
            <person name="Noguera J.F."/>
            <person name="Concha A."/>
            <person name="Pardinas-Lopez S."/>
            <person name="Carda-Dieguez M."/>
            <person name="Gomez-Randulfe I."/>
            <person name="Martinez-Lago N."/>
            <person name="Ladra S."/>
            <person name="Aparicio L.A."/>
            <person name="Bou G."/>
            <person name="Mira A."/>
            <person name="Vallejo J.A."/>
            <person name="Poza M."/>
        </authorList>
    </citation>
    <scope>NUCLEOTIDE SEQUENCE</scope>
    <source>
        <strain evidence="1">PM79KC-AC-4</strain>
    </source>
</reference>
<comment type="caution">
    <text evidence="1">The sequence shown here is derived from an EMBL/GenBank/DDBJ whole genome shotgun (WGS) entry which is preliminary data.</text>
</comment>
<organism evidence="1 2">
    <name type="scientific">Parvimonas micra</name>
    <dbReference type="NCBI Taxonomy" id="33033"/>
    <lineage>
        <taxon>Bacteria</taxon>
        <taxon>Bacillati</taxon>
        <taxon>Bacillota</taxon>
        <taxon>Tissierellia</taxon>
        <taxon>Tissierellales</taxon>
        <taxon>Peptoniphilaceae</taxon>
        <taxon>Parvimonas</taxon>
    </lineage>
</organism>
<dbReference type="Proteomes" id="UP001141458">
    <property type="component" value="Unassembled WGS sequence"/>
</dbReference>
<dbReference type="RefSeq" id="WP_269720649.1">
    <property type="nucleotide sequence ID" value="NZ_CP101408.1"/>
</dbReference>
<proteinExistence type="predicted"/>
<name>A0A9X3K7B8_9FIRM</name>
<evidence type="ECO:0000313" key="2">
    <source>
        <dbReference type="Proteomes" id="UP001141458"/>
    </source>
</evidence>
<protein>
    <submittedName>
        <fullName evidence="1">Uncharacterized protein</fullName>
    </submittedName>
</protein>
<dbReference type="AlphaFoldDB" id="A0A9X3K7B8"/>
<gene>
    <name evidence="1" type="ORF">NND69_03200</name>
</gene>
<sequence length="319" mass="37395">MINKIVQYVNIANLTSKIEKSSEYIVQIPAKYADALETGEVFINKNKLTGIEWPSLMKKMDNGQYKFVENLSIKQKTFVNRNLVQDINMNFQNILLQQQLSEISKSINDVYNIVKKIEVGQQDDRIALVEAGKEQILLAMSLKDENEKRERLRLASRDLLVGKEQIGKALIRRVEAFEPIPNSRLKYYYNLFKDTNYNNKKDNDILEIQECYYLYIESTKLLASVFAYLRETFAMEQTFNKSIEFLQSISFESLKSIQLAHKDTNFSDWFFCIPIEYMQFEKNTYIDLSKDYDYIQIKLNGENLLGEVIDNGKISEEEF</sequence>
<evidence type="ECO:0000313" key="1">
    <source>
        <dbReference type="EMBL" id="MCZ7407370.1"/>
    </source>
</evidence>
<accession>A0A9X3K7B8</accession>